<keyword evidence="1" id="KW-0812">Transmembrane</keyword>
<sequence length="119" mass="13749">MKKGSKITYCLILIAFLLLTPLKLFTVKVTVPNDPTVAIATTEKVMLSNYVQIDEKEGIYVRDFCEANSYNPIRIDDNLGVWYESLINLWWILLVVNSTVLILNINNRLKKRNKQLEFA</sequence>
<accession>A0A6N3BC12</accession>
<dbReference type="EMBL" id="CACRTV010000033">
    <property type="protein sequence ID" value="VYT99460.1"/>
    <property type="molecule type" value="Genomic_DNA"/>
</dbReference>
<dbReference type="RefSeq" id="WP_156560129.1">
    <property type="nucleotide sequence ID" value="NZ_CACRTV010000033.1"/>
</dbReference>
<protein>
    <submittedName>
        <fullName evidence="2">Uncharacterized protein</fullName>
    </submittedName>
</protein>
<keyword evidence="1" id="KW-0472">Membrane</keyword>
<proteinExistence type="predicted"/>
<dbReference type="AlphaFoldDB" id="A0A6N3BC12"/>
<gene>
    <name evidence="2" type="ORF">CPLFYP93_01115</name>
</gene>
<reference evidence="2" key="1">
    <citation type="submission" date="2019-11" db="EMBL/GenBank/DDBJ databases">
        <authorList>
            <person name="Feng L."/>
        </authorList>
    </citation>
    <scope>NUCLEOTIDE SEQUENCE</scope>
    <source>
        <strain evidence="2">CParaputrificumLFYP93</strain>
    </source>
</reference>
<evidence type="ECO:0000313" key="2">
    <source>
        <dbReference type="EMBL" id="VYT99460.1"/>
    </source>
</evidence>
<name>A0A6N3BC12_9CLOT</name>
<organism evidence="2">
    <name type="scientific">Clostridium paraputrificum</name>
    <dbReference type="NCBI Taxonomy" id="29363"/>
    <lineage>
        <taxon>Bacteria</taxon>
        <taxon>Bacillati</taxon>
        <taxon>Bacillota</taxon>
        <taxon>Clostridia</taxon>
        <taxon>Eubacteriales</taxon>
        <taxon>Clostridiaceae</taxon>
        <taxon>Clostridium</taxon>
    </lineage>
</organism>
<keyword evidence="1" id="KW-1133">Transmembrane helix</keyword>
<feature type="transmembrane region" description="Helical" evidence="1">
    <location>
        <begin position="87"/>
        <end position="105"/>
    </location>
</feature>
<evidence type="ECO:0000256" key="1">
    <source>
        <dbReference type="SAM" id="Phobius"/>
    </source>
</evidence>